<dbReference type="InterPro" id="IPR001810">
    <property type="entry name" value="F-box_dom"/>
</dbReference>
<reference evidence="3" key="1">
    <citation type="submission" date="2021-01" db="EMBL/GenBank/DDBJ databases">
        <authorList>
            <person name="Kaushik A."/>
        </authorList>
    </citation>
    <scope>NUCLEOTIDE SEQUENCE</scope>
    <source>
        <strain evidence="3">AG5</strain>
    </source>
</reference>
<dbReference type="EMBL" id="CAJNJQ010002886">
    <property type="protein sequence ID" value="CAE7187521.1"/>
    <property type="molecule type" value="Genomic_DNA"/>
</dbReference>
<evidence type="ECO:0000313" key="3">
    <source>
        <dbReference type="EMBL" id="CAE7187521.1"/>
    </source>
</evidence>
<dbReference type="InterPro" id="IPR036047">
    <property type="entry name" value="F-box-like_dom_sf"/>
</dbReference>
<feature type="region of interest" description="Disordered" evidence="1">
    <location>
        <begin position="1"/>
        <end position="32"/>
    </location>
</feature>
<dbReference type="Proteomes" id="UP000663827">
    <property type="component" value="Unassembled WGS sequence"/>
</dbReference>
<evidence type="ECO:0000313" key="4">
    <source>
        <dbReference type="Proteomes" id="UP000663827"/>
    </source>
</evidence>
<evidence type="ECO:0000256" key="1">
    <source>
        <dbReference type="SAM" id="MobiDB-lite"/>
    </source>
</evidence>
<dbReference type="AlphaFoldDB" id="A0A8H3E8G8"/>
<dbReference type="SUPFAM" id="SSF81383">
    <property type="entry name" value="F-box domain"/>
    <property type="match status" value="1"/>
</dbReference>
<dbReference type="PROSITE" id="PS50181">
    <property type="entry name" value="FBOX"/>
    <property type="match status" value="1"/>
</dbReference>
<organism evidence="3 4">
    <name type="scientific">Rhizoctonia solani</name>
    <dbReference type="NCBI Taxonomy" id="456999"/>
    <lineage>
        <taxon>Eukaryota</taxon>
        <taxon>Fungi</taxon>
        <taxon>Dikarya</taxon>
        <taxon>Basidiomycota</taxon>
        <taxon>Agaricomycotina</taxon>
        <taxon>Agaricomycetes</taxon>
        <taxon>Cantharellales</taxon>
        <taxon>Ceratobasidiaceae</taxon>
        <taxon>Rhizoctonia</taxon>
    </lineage>
</organism>
<dbReference type="Pfam" id="PF00646">
    <property type="entry name" value="F-box"/>
    <property type="match status" value="1"/>
</dbReference>
<comment type="caution">
    <text evidence="3">The sequence shown here is derived from an EMBL/GenBank/DDBJ whole genome shotgun (WGS) entry which is preliminary data.</text>
</comment>
<accession>A0A8H3E8G8</accession>
<name>A0A8H3E8G8_9AGAM</name>
<gene>
    <name evidence="3" type="ORF">RDB_LOCUS123665</name>
</gene>
<protein>
    <recommendedName>
        <fullName evidence="2">F-box domain-containing protein</fullName>
    </recommendedName>
</protein>
<dbReference type="CDD" id="cd09917">
    <property type="entry name" value="F-box_SF"/>
    <property type="match status" value="1"/>
</dbReference>
<feature type="domain" description="F-box" evidence="2">
    <location>
        <begin position="59"/>
        <end position="108"/>
    </location>
</feature>
<proteinExistence type="predicted"/>
<sequence>MNHPTRLDSPSLNHDTHTTIGGMKDETGAGEITPPFLSRKRARYESPVQYALPAYSPLEKMLFDLPLELLVEIATYLRPLDIVRLARVNKICRGLIMRRSAACIWRAALRTANALPPTPISLAEPRLTALLFLAECSICGGYTGENVDFYLQVKLCVECRGTDIIPVTDPSVTKFIFASSSKGTLMASSKICLREDYKRIKSKYQALQAARDPKALGGWTKEQLKIVEDRSKSARLLSKWQKNWMKTRPASQNQRLSRKERRQLTNARVASIEARMIEMGYQRSEVRHLKNLEPKKRREWIANSGPLDEQAWELAMPHLLHHLEKQRKRIRCSERQPTLNGMLLRVQNRLEPISCIQLQLNPEDRDSLSASKSDEIISEPIDNCPISPNSNTILPSFPHSADIPLICADVQVIMEAESPSEAFEFEIQTKESEIEHAAQAWRDVLELTLLDLLPTDTRPADTGTSEYKLVLGTGQGARPLDLLSVGCRKLLRADSIFCVQSPFLTFSDLLHYPENFQGQFKMSDRVKLRCNGTALRIARALLCAIGLPDASHFAMDMIPRLYRCGRCDDKPIFYLWKDLLQHYVKESRANMNDLGIFALRTYEAIDLDAPTHDIGAVYPDKPLVELLDAAAYIPALSAVSNQNQFACLLCPQANGFANGYIDGDNLGYYFQHVHSIDEPIEGVHYLRATLEPLQQ</sequence>
<evidence type="ECO:0000259" key="2">
    <source>
        <dbReference type="PROSITE" id="PS50181"/>
    </source>
</evidence>